<name>D9CGG7_9ARCH</name>
<geneLocation type="plasmid" evidence="7">
    <name>hyperthermophilic archaeal plasmid 1</name>
</geneLocation>
<proteinExistence type="predicted"/>
<dbReference type="Pfam" id="PF00589">
    <property type="entry name" value="Phage_integrase"/>
    <property type="match status" value="1"/>
</dbReference>
<dbReference type="SUPFAM" id="SSF56349">
    <property type="entry name" value="DNA breaking-rejoining enzymes"/>
    <property type="match status" value="1"/>
</dbReference>
<dbReference type="GO" id="GO:0003677">
    <property type="term" value="F:DNA binding"/>
    <property type="evidence" value="ECO:0007669"/>
    <property type="project" value="UniProtKB-UniRule"/>
</dbReference>
<feature type="domain" description="Tyr recombinase" evidence="5">
    <location>
        <begin position="100"/>
        <end position="271"/>
    </location>
</feature>
<organism evidence="7">
    <name type="scientific">archaeon enrichment culture clone 1(2010)</name>
    <dbReference type="NCBI Taxonomy" id="795325"/>
    <lineage>
        <taxon>Archaea</taxon>
        <taxon>environmental samples</taxon>
    </lineage>
</organism>
<sequence>MPSELTSNLEGYLGSLKARGRSERTLKTYRSILTRFIDYLAVNGLTPDRVTEQDIDRFMLELSKMGWDQNSLFTVAVAVRSFLKYLGRNVNYPLPKRPKMLPKYLTREELTRLLGACQDDYEKLIIGLLLTGVRVSELVNIRVSDIDIDKRSIRVVGKGYKERVVFFADWLVPLLKRYLRQNKSEWLFPSEINPDQHVHYVTVERILKKIVKRAGINKKVTPHTLRHTFATLSLASGLDIREIQELLGHSSLSSTQIYTHVDPQRLKQKTDEFYRSLFTPGW</sequence>
<dbReference type="GO" id="GO:0015074">
    <property type="term" value="P:DNA integration"/>
    <property type="evidence" value="ECO:0007669"/>
    <property type="project" value="UniProtKB-KW"/>
</dbReference>
<evidence type="ECO:0000259" key="5">
    <source>
        <dbReference type="PROSITE" id="PS51898"/>
    </source>
</evidence>
<dbReference type="PROSITE" id="PS51898">
    <property type="entry name" value="TYR_RECOMBINASE"/>
    <property type="match status" value="1"/>
</dbReference>
<evidence type="ECO:0000256" key="4">
    <source>
        <dbReference type="PROSITE-ProRule" id="PRU01248"/>
    </source>
</evidence>
<keyword evidence="3" id="KW-0233">DNA recombination</keyword>
<dbReference type="EMBL" id="GU722198">
    <property type="protein sequence ID" value="ADJ54321.1"/>
    <property type="molecule type" value="Genomic_DNA"/>
</dbReference>
<dbReference type="InterPro" id="IPR011010">
    <property type="entry name" value="DNA_brk_join_enz"/>
</dbReference>
<evidence type="ECO:0000256" key="2">
    <source>
        <dbReference type="ARBA" id="ARBA00023125"/>
    </source>
</evidence>
<accession>D9CGG7</accession>
<dbReference type="InterPro" id="IPR013762">
    <property type="entry name" value="Integrase-like_cat_sf"/>
</dbReference>
<keyword evidence="2 4" id="KW-0238">DNA-binding</keyword>
<dbReference type="Pfam" id="PF02899">
    <property type="entry name" value="Phage_int_SAM_1"/>
    <property type="match status" value="1"/>
</dbReference>
<dbReference type="NCBIfam" id="NF040815">
    <property type="entry name" value="recomb_XerA_Arch"/>
    <property type="match status" value="1"/>
</dbReference>
<dbReference type="PROSITE" id="PS51900">
    <property type="entry name" value="CB"/>
    <property type="match status" value="1"/>
</dbReference>
<protein>
    <submittedName>
        <fullName evidence="7">Integrase</fullName>
    </submittedName>
</protein>
<dbReference type="InterPro" id="IPR004107">
    <property type="entry name" value="Integrase_SAM-like_N"/>
</dbReference>
<evidence type="ECO:0000256" key="3">
    <source>
        <dbReference type="ARBA" id="ARBA00023172"/>
    </source>
</evidence>
<dbReference type="PANTHER" id="PTHR30349:SF41">
    <property type="entry name" value="INTEGRASE_RECOMBINASE PROTEIN MJ0367-RELATED"/>
    <property type="match status" value="1"/>
</dbReference>
<dbReference type="InterPro" id="IPR050090">
    <property type="entry name" value="Tyrosine_recombinase_XerCD"/>
</dbReference>
<evidence type="ECO:0000256" key="1">
    <source>
        <dbReference type="ARBA" id="ARBA00022908"/>
    </source>
</evidence>
<gene>
    <name evidence="7" type="ORF">pHA1_gp43</name>
</gene>
<dbReference type="InterPro" id="IPR002104">
    <property type="entry name" value="Integrase_catalytic"/>
</dbReference>
<dbReference type="Gene3D" id="1.10.150.130">
    <property type="match status" value="1"/>
</dbReference>
<dbReference type="Gene3D" id="1.10.443.10">
    <property type="entry name" value="Intergrase catalytic core"/>
    <property type="match status" value="1"/>
</dbReference>
<evidence type="ECO:0000313" key="7">
    <source>
        <dbReference type="EMBL" id="ADJ54321.1"/>
    </source>
</evidence>
<dbReference type="AlphaFoldDB" id="D9CGG7"/>
<dbReference type="InterPro" id="IPR010998">
    <property type="entry name" value="Integrase_recombinase_N"/>
</dbReference>
<feature type="domain" description="Core-binding (CB)" evidence="6">
    <location>
        <begin position="3"/>
        <end position="87"/>
    </location>
</feature>
<dbReference type="PANTHER" id="PTHR30349">
    <property type="entry name" value="PHAGE INTEGRASE-RELATED"/>
    <property type="match status" value="1"/>
</dbReference>
<dbReference type="InterPro" id="IPR044068">
    <property type="entry name" value="CB"/>
</dbReference>
<dbReference type="GO" id="GO:0006310">
    <property type="term" value="P:DNA recombination"/>
    <property type="evidence" value="ECO:0007669"/>
    <property type="project" value="UniProtKB-KW"/>
</dbReference>
<evidence type="ECO:0000259" key="6">
    <source>
        <dbReference type="PROSITE" id="PS51900"/>
    </source>
</evidence>
<keyword evidence="1" id="KW-0229">DNA integration</keyword>
<keyword evidence="7" id="KW-0614">Plasmid</keyword>
<reference evidence="7" key="1">
    <citation type="journal article" date="2010" name="Environ. Microbiol.">
        <title>Metagenomic analyses of novel viruses and plasmids from a cultured environmental sample of hyperthermophilic neutrophiles.</title>
        <authorList>
            <person name="Garrett R.A."/>
            <person name="Prangishvili D."/>
            <person name="Shah S.A."/>
            <person name="Reuter M."/>
            <person name="Stetter K.O."/>
            <person name="Peng X."/>
        </authorList>
    </citation>
    <scope>NUCLEOTIDE SEQUENCE</scope>
    <source>
        <plasmid evidence="7">hyperthermophilic archaeal plasmid 1</plasmid>
    </source>
</reference>